<comment type="caution">
    <text evidence="2">The sequence shown here is derived from an EMBL/GenBank/DDBJ whole genome shotgun (WGS) entry which is preliminary data.</text>
</comment>
<accession>A0A834WPT7</accession>
<protein>
    <submittedName>
        <fullName evidence="2">Uncharacterized protein</fullName>
    </submittedName>
</protein>
<evidence type="ECO:0000313" key="2">
    <source>
        <dbReference type="EMBL" id="KAF7831560.1"/>
    </source>
</evidence>
<evidence type="ECO:0000256" key="1">
    <source>
        <dbReference type="SAM" id="MobiDB-lite"/>
    </source>
</evidence>
<dbReference type="AlphaFoldDB" id="A0A834WPT7"/>
<dbReference type="EMBL" id="JAAIUW010000005">
    <property type="protein sequence ID" value="KAF7831560.1"/>
    <property type="molecule type" value="Genomic_DNA"/>
</dbReference>
<dbReference type="Proteomes" id="UP000634136">
    <property type="component" value="Unassembled WGS sequence"/>
</dbReference>
<proteinExistence type="predicted"/>
<sequence>MEEEARNDNTPPRRTKKSILEQAAMSMGESPRKSPKSTLNTRIRDNRSCSFNGVPHGRMNAKPPYYQGPTYSQPQPFGTHVAFQYLNPYQYYPSYLAGVPEEAEVVMDVLGAASYRVYSVLGGTQCSQAVYSAIDWYTMSRGRCDSTVTALGHDNDGTATGHAAATTTTTRPLRQRLATATSISLPPVPSSPTPATDRPLLHRRPPMPCLCLCT</sequence>
<name>A0A834WPT7_9FABA</name>
<keyword evidence="3" id="KW-1185">Reference proteome</keyword>
<gene>
    <name evidence="2" type="ORF">G2W53_013893</name>
</gene>
<feature type="region of interest" description="Disordered" evidence="1">
    <location>
        <begin position="1"/>
        <end position="54"/>
    </location>
</feature>
<reference evidence="2" key="1">
    <citation type="submission" date="2020-09" db="EMBL/GenBank/DDBJ databases">
        <title>Genome-Enabled Discovery of Anthraquinone Biosynthesis in Senna tora.</title>
        <authorList>
            <person name="Kang S.-H."/>
            <person name="Pandey R.P."/>
            <person name="Lee C.-M."/>
            <person name="Sim J.-S."/>
            <person name="Jeong J.-T."/>
            <person name="Choi B.-S."/>
            <person name="Jung M."/>
            <person name="Ginzburg D."/>
            <person name="Zhao K."/>
            <person name="Won S.Y."/>
            <person name="Oh T.-J."/>
            <person name="Yu Y."/>
            <person name="Kim N.-H."/>
            <person name="Lee O.R."/>
            <person name="Lee T.-H."/>
            <person name="Bashyal P."/>
            <person name="Kim T.-S."/>
            <person name="Lee W.-H."/>
            <person name="Kawkins C."/>
            <person name="Kim C.-K."/>
            <person name="Kim J.S."/>
            <person name="Ahn B.O."/>
            <person name="Rhee S.Y."/>
            <person name="Sohng J.K."/>
        </authorList>
    </citation>
    <scope>NUCLEOTIDE SEQUENCE</scope>
    <source>
        <tissue evidence="2">Leaf</tissue>
    </source>
</reference>
<organism evidence="2 3">
    <name type="scientific">Senna tora</name>
    <dbReference type="NCBI Taxonomy" id="362788"/>
    <lineage>
        <taxon>Eukaryota</taxon>
        <taxon>Viridiplantae</taxon>
        <taxon>Streptophyta</taxon>
        <taxon>Embryophyta</taxon>
        <taxon>Tracheophyta</taxon>
        <taxon>Spermatophyta</taxon>
        <taxon>Magnoliopsida</taxon>
        <taxon>eudicotyledons</taxon>
        <taxon>Gunneridae</taxon>
        <taxon>Pentapetalae</taxon>
        <taxon>rosids</taxon>
        <taxon>fabids</taxon>
        <taxon>Fabales</taxon>
        <taxon>Fabaceae</taxon>
        <taxon>Caesalpinioideae</taxon>
        <taxon>Cassia clade</taxon>
        <taxon>Senna</taxon>
    </lineage>
</organism>
<evidence type="ECO:0000313" key="3">
    <source>
        <dbReference type="Proteomes" id="UP000634136"/>
    </source>
</evidence>